<reference evidence="1 2" key="1">
    <citation type="submission" date="2018-06" db="EMBL/GenBank/DDBJ databases">
        <authorList>
            <consortium name="Pathogen Informatics"/>
            <person name="Doyle S."/>
        </authorList>
    </citation>
    <scope>NUCLEOTIDE SEQUENCE [LARGE SCALE GENOMIC DNA]</scope>
    <source>
        <strain evidence="1 2">NCTC12120</strain>
    </source>
</reference>
<evidence type="ECO:0000313" key="2">
    <source>
        <dbReference type="Proteomes" id="UP000251197"/>
    </source>
</evidence>
<name>A0A2X2T481_9ENTR</name>
<protein>
    <submittedName>
        <fullName evidence="1">Uncharacterized protein</fullName>
    </submittedName>
</protein>
<organism evidence="1 2">
    <name type="scientific">Cedecea neteri</name>
    <dbReference type="NCBI Taxonomy" id="158822"/>
    <lineage>
        <taxon>Bacteria</taxon>
        <taxon>Pseudomonadati</taxon>
        <taxon>Pseudomonadota</taxon>
        <taxon>Gammaproteobacteria</taxon>
        <taxon>Enterobacterales</taxon>
        <taxon>Enterobacteriaceae</taxon>
        <taxon>Cedecea</taxon>
    </lineage>
</organism>
<sequence length="72" mass="8251">MRKTPYLRVIFTDLLQGLLCSHLVSRISYYSTVNSKSRETQCQIKEVLMDMNIPANAFTFGNEHDLQSSGPR</sequence>
<proteinExistence type="predicted"/>
<evidence type="ECO:0000313" key="1">
    <source>
        <dbReference type="EMBL" id="SQA96911.1"/>
    </source>
</evidence>
<dbReference type="EMBL" id="UAVU01000003">
    <property type="protein sequence ID" value="SQA96911.1"/>
    <property type="molecule type" value="Genomic_DNA"/>
</dbReference>
<dbReference type="Proteomes" id="UP000251197">
    <property type="component" value="Unassembled WGS sequence"/>
</dbReference>
<gene>
    <name evidence="1" type="ORF">NCTC12120_00682</name>
</gene>
<dbReference type="AlphaFoldDB" id="A0A2X2T481"/>
<accession>A0A2X2T481</accession>